<dbReference type="GO" id="GO:0005125">
    <property type="term" value="F:cytokine activity"/>
    <property type="evidence" value="ECO:0007669"/>
    <property type="project" value="InterPro"/>
</dbReference>
<dbReference type="InterPro" id="IPR001478">
    <property type="entry name" value="PDZ"/>
</dbReference>
<reference evidence="2" key="2">
    <citation type="submission" date="2025-09" db="UniProtKB">
        <authorList>
            <consortium name="Ensembl"/>
        </authorList>
    </citation>
    <scope>IDENTIFICATION</scope>
</reference>
<reference evidence="2" key="1">
    <citation type="submission" date="2025-08" db="UniProtKB">
        <authorList>
            <consortium name="Ensembl"/>
        </authorList>
    </citation>
    <scope>IDENTIFICATION</scope>
</reference>
<dbReference type="SUPFAM" id="SSF50156">
    <property type="entry name" value="PDZ domain-like"/>
    <property type="match status" value="1"/>
</dbReference>
<protein>
    <recommendedName>
        <fullName evidence="1">PDZ domain-containing protein</fullName>
    </recommendedName>
</protein>
<dbReference type="InterPro" id="IPR036034">
    <property type="entry name" value="PDZ_sf"/>
</dbReference>
<dbReference type="Proteomes" id="UP000472262">
    <property type="component" value="Unassembled WGS sequence"/>
</dbReference>
<proteinExistence type="predicted"/>
<sequence>MKTSHIVLFDPERRPLTCLPHYLCSFWSLQAVVRPSRSLSSAHLVPSCSTVQAFIISNIVLMKGHGKGLGFSIVGGRDSMYGPMGIYVKTIFPGGAAAADGRLQEGRLINALHKFKVSNLTWMASCFKVDLQLMNWHT</sequence>
<evidence type="ECO:0000313" key="3">
    <source>
        <dbReference type="Proteomes" id="UP000472262"/>
    </source>
</evidence>
<dbReference type="PROSITE" id="PS50106">
    <property type="entry name" value="PDZ"/>
    <property type="match status" value="1"/>
</dbReference>
<dbReference type="InParanoid" id="A0A672K780"/>
<dbReference type="AlphaFoldDB" id="A0A672K780"/>
<keyword evidence="3" id="KW-1185">Reference proteome</keyword>
<name>A0A672K780_SINGR</name>
<dbReference type="GO" id="GO:0050930">
    <property type="term" value="P:induction of positive chemotaxis"/>
    <property type="evidence" value="ECO:0007669"/>
    <property type="project" value="InterPro"/>
</dbReference>
<feature type="domain" description="PDZ" evidence="1">
    <location>
        <begin position="58"/>
        <end position="121"/>
    </location>
</feature>
<dbReference type="Pfam" id="PF00595">
    <property type="entry name" value="PDZ"/>
    <property type="match status" value="1"/>
</dbReference>
<accession>A0A672K780</accession>
<dbReference type="GO" id="GO:0042609">
    <property type="term" value="F:CD4 receptor binding"/>
    <property type="evidence" value="ECO:0007669"/>
    <property type="project" value="TreeGrafter"/>
</dbReference>
<dbReference type="PANTHER" id="PTHR48484">
    <property type="entry name" value="PRO-INTERLEUKIN-16"/>
    <property type="match status" value="1"/>
</dbReference>
<evidence type="ECO:0000313" key="2">
    <source>
        <dbReference type="Ensembl" id="ENSSGRP00000004950.1"/>
    </source>
</evidence>
<dbReference type="Ensembl" id="ENSSGRT00000005356.1">
    <property type="protein sequence ID" value="ENSSGRP00000004950.1"/>
    <property type="gene ID" value="ENSSGRG00000003144.1"/>
</dbReference>
<dbReference type="InterPro" id="IPR055287">
    <property type="entry name" value="IL-16-like"/>
</dbReference>
<organism evidence="2 3">
    <name type="scientific">Sinocyclocheilus grahami</name>
    <name type="common">Dianchi golden-line fish</name>
    <name type="synonym">Barbus grahami</name>
    <dbReference type="NCBI Taxonomy" id="75366"/>
    <lineage>
        <taxon>Eukaryota</taxon>
        <taxon>Metazoa</taxon>
        <taxon>Chordata</taxon>
        <taxon>Craniata</taxon>
        <taxon>Vertebrata</taxon>
        <taxon>Euteleostomi</taxon>
        <taxon>Actinopterygii</taxon>
        <taxon>Neopterygii</taxon>
        <taxon>Teleostei</taxon>
        <taxon>Ostariophysi</taxon>
        <taxon>Cypriniformes</taxon>
        <taxon>Cyprinidae</taxon>
        <taxon>Cyprininae</taxon>
        <taxon>Sinocyclocheilus</taxon>
    </lineage>
</organism>
<evidence type="ECO:0000259" key="1">
    <source>
        <dbReference type="PROSITE" id="PS50106"/>
    </source>
</evidence>
<dbReference type="PANTHER" id="PTHR48484:SF2">
    <property type="entry name" value="PRO-INTERLEUKIN-16"/>
    <property type="match status" value="1"/>
</dbReference>
<dbReference type="Gene3D" id="2.30.42.10">
    <property type="match status" value="1"/>
</dbReference>
<dbReference type="GO" id="GO:0030595">
    <property type="term" value="P:leukocyte chemotaxis"/>
    <property type="evidence" value="ECO:0007669"/>
    <property type="project" value="TreeGrafter"/>
</dbReference>